<reference evidence="2" key="1">
    <citation type="submission" date="2025-08" db="UniProtKB">
        <authorList>
            <consortium name="RefSeq"/>
        </authorList>
    </citation>
    <scope>IDENTIFICATION</scope>
</reference>
<name>A0AC58L940_CASCN</name>
<evidence type="ECO:0000313" key="1">
    <source>
        <dbReference type="Proteomes" id="UP001732720"/>
    </source>
</evidence>
<keyword evidence="1" id="KW-1185">Reference proteome</keyword>
<accession>A0AC58L940</accession>
<proteinExistence type="predicted"/>
<dbReference type="RefSeq" id="XP_073913667.1">
    <property type="nucleotide sequence ID" value="XM_074057566.1"/>
</dbReference>
<protein>
    <submittedName>
        <fullName evidence="2">Interferon-gamma-inducible GTPase 10-like</fullName>
    </submittedName>
</protein>
<gene>
    <name evidence="2" type="primary">LOC141417978</name>
</gene>
<evidence type="ECO:0000313" key="2">
    <source>
        <dbReference type="RefSeq" id="XP_073913667.1"/>
    </source>
</evidence>
<sequence length="465" mass="52329">MCCFSLALLWEVALFVSFLCLSIFQHSWPFIYIAGLPTSCWSDRPHLIAMYQSILNLLKNLTQGNYQQLAADFEPEYFKLISKSGGILSAESLRSIHAALEEGKVEDVVDEIQQSLNAAENASLNVAVIGDSGSGKSSFINALRGLSHQEEGSASVGVVETTMRKTPYQHPKYPKVTFWDLPGNGSPNFHPDTYLETMGLAEYDFFIIISSSRFSFNDADLAQKINKMGKKFYFVRTKVDSDLYNEKRAKPKSFQREKVLQQIRDDCVTHLQNNGVPEPQVFLVSNFDLGDFDLLKLEETLLKELPAHKRHVLALLMPSSSEDAIEMKKTFLREKIWLEALKSAAVGLVPCMPFISGFGVAEQQACLKVYRSHFGVDNESIEKISQKLGVSVDHLKNLIKSSDFWHLVKDDSIEAQAMTYAELLCSVTGGPVSAVIQFFKVYFLHIKFLDTVADDAKRLFQMMKQ</sequence>
<organism evidence="1 2">
    <name type="scientific">Castor canadensis</name>
    <name type="common">American beaver</name>
    <dbReference type="NCBI Taxonomy" id="51338"/>
    <lineage>
        <taxon>Eukaryota</taxon>
        <taxon>Metazoa</taxon>
        <taxon>Chordata</taxon>
        <taxon>Craniata</taxon>
        <taxon>Vertebrata</taxon>
        <taxon>Euteleostomi</taxon>
        <taxon>Mammalia</taxon>
        <taxon>Eutheria</taxon>
        <taxon>Euarchontoglires</taxon>
        <taxon>Glires</taxon>
        <taxon>Rodentia</taxon>
        <taxon>Castorimorpha</taxon>
        <taxon>Castoridae</taxon>
        <taxon>Castor</taxon>
    </lineage>
</organism>
<dbReference type="Proteomes" id="UP001732720">
    <property type="component" value="Chromosome 16"/>
</dbReference>